<keyword evidence="3 4" id="KW-0560">Oxidoreductase</keyword>
<organism evidence="4 5">
    <name type="scientific">Acetobacterium fimetarium</name>
    <dbReference type="NCBI Taxonomy" id="52691"/>
    <lineage>
        <taxon>Bacteria</taxon>
        <taxon>Bacillati</taxon>
        <taxon>Bacillota</taxon>
        <taxon>Clostridia</taxon>
        <taxon>Eubacteriales</taxon>
        <taxon>Eubacteriaceae</taxon>
        <taxon>Acetobacterium</taxon>
    </lineage>
</organism>
<dbReference type="PANTHER" id="PTHR36925">
    <property type="entry name" value="COBALT-PRECORRIN-6A REDUCTASE"/>
    <property type="match status" value="1"/>
</dbReference>
<dbReference type="EC" id="1.3.1.54" evidence="4"/>
<keyword evidence="5" id="KW-1185">Reference proteome</keyword>
<dbReference type="RefSeq" id="WP_186841524.1">
    <property type="nucleotide sequence ID" value="NZ_WJBC01000004.1"/>
</dbReference>
<evidence type="ECO:0000256" key="2">
    <source>
        <dbReference type="ARBA" id="ARBA00022573"/>
    </source>
</evidence>
<evidence type="ECO:0000256" key="1">
    <source>
        <dbReference type="ARBA" id="ARBA00004953"/>
    </source>
</evidence>
<evidence type="ECO:0000313" key="5">
    <source>
        <dbReference type="Proteomes" id="UP000603234"/>
    </source>
</evidence>
<dbReference type="GO" id="GO:0016994">
    <property type="term" value="F:precorrin-6A reductase activity"/>
    <property type="evidence" value="ECO:0007669"/>
    <property type="project" value="UniProtKB-EC"/>
</dbReference>
<gene>
    <name evidence="4" type="primary">cobK</name>
    <name evidence="4" type="ORF">GH808_04100</name>
</gene>
<dbReference type="EMBL" id="WJBC01000004">
    <property type="protein sequence ID" value="MBC3803614.1"/>
    <property type="molecule type" value="Genomic_DNA"/>
</dbReference>
<proteinExistence type="predicted"/>
<evidence type="ECO:0000313" key="4">
    <source>
        <dbReference type="EMBL" id="MBC3803614.1"/>
    </source>
</evidence>
<comment type="pathway">
    <text evidence="1">Cofactor biosynthesis; adenosylcobalamin biosynthesis.</text>
</comment>
<name>A0ABR6WSL6_9FIRM</name>
<dbReference type="NCBIfam" id="TIGR00715">
    <property type="entry name" value="precor6x_red"/>
    <property type="match status" value="1"/>
</dbReference>
<dbReference type="Pfam" id="PF02571">
    <property type="entry name" value="CbiJ"/>
    <property type="match status" value="1"/>
</dbReference>
<dbReference type="Proteomes" id="UP000603234">
    <property type="component" value="Unassembled WGS sequence"/>
</dbReference>
<accession>A0ABR6WSL6</accession>
<comment type="caution">
    <text evidence="4">The sequence shown here is derived from an EMBL/GenBank/DDBJ whole genome shotgun (WGS) entry which is preliminary data.</text>
</comment>
<evidence type="ECO:0000256" key="3">
    <source>
        <dbReference type="ARBA" id="ARBA00023002"/>
    </source>
</evidence>
<protein>
    <submittedName>
        <fullName evidence="4">Precorrin-6A reductase</fullName>
        <ecNumber evidence="4">1.3.1.54</ecNumber>
    </submittedName>
</protein>
<dbReference type="PANTHER" id="PTHR36925:SF1">
    <property type="entry name" value="COBALT-PRECORRIN-6A REDUCTASE"/>
    <property type="match status" value="1"/>
</dbReference>
<reference evidence="4 5" key="1">
    <citation type="journal article" date="2020" name="mSystems">
        <title>Defining Genomic and Predicted Metabolic Features of the Acetobacterium Genus.</title>
        <authorList>
            <person name="Ross D.E."/>
            <person name="Marshall C.W."/>
            <person name="Gulliver D."/>
            <person name="May H.D."/>
            <person name="Norman R.S."/>
        </authorList>
    </citation>
    <scope>NUCLEOTIDE SEQUENCE [LARGE SCALE GENOMIC DNA]</scope>
    <source>
        <strain evidence="4 5">DSM 8238</strain>
    </source>
</reference>
<keyword evidence="2" id="KW-0169">Cobalamin biosynthesis</keyword>
<dbReference type="PROSITE" id="PS51014">
    <property type="entry name" value="COBK_CBIJ"/>
    <property type="match status" value="1"/>
</dbReference>
<sequence>MILVLGGTVDGRELTETLLAKGKEVCYSSLTNISTDTIQENPRLIKISGQLDGNTLRETLTVYNIHLCIDATHPYAREISENAIWACDAMNVSYIRLERPSHIDEGDDILSYETYEEVRDYLVGAMGNNNGNILLTTGSRQLEIFEDLPKERTYIRVLPTAGVLKKCENLGFKTRNILALQGPFSVELNAAIMKEYNIGFVVTKDSGDVGGVGEKVEAARKVGARVLFIRRPVVAYPKVITTVAAAVDLATRENMTFDLSGK</sequence>
<dbReference type="InterPro" id="IPR003723">
    <property type="entry name" value="Precorrin-6x_reduct"/>
</dbReference>